<reference evidence="1" key="1">
    <citation type="submission" date="2019-08" db="EMBL/GenBank/DDBJ databases">
        <authorList>
            <person name="Kucharzyk K."/>
            <person name="Murdoch R.W."/>
            <person name="Higgins S."/>
            <person name="Loffler F."/>
        </authorList>
    </citation>
    <scope>NUCLEOTIDE SEQUENCE</scope>
</reference>
<name>A0A645IIH8_9ZZZZ</name>
<protein>
    <submittedName>
        <fullName evidence="1">Uncharacterized protein</fullName>
    </submittedName>
</protein>
<accession>A0A645IIH8</accession>
<gene>
    <name evidence="1" type="ORF">SDC9_198737</name>
</gene>
<comment type="caution">
    <text evidence="1">The sequence shown here is derived from an EMBL/GenBank/DDBJ whole genome shotgun (WGS) entry which is preliminary data.</text>
</comment>
<dbReference type="EMBL" id="VSSQ01115828">
    <property type="protein sequence ID" value="MPN51095.1"/>
    <property type="molecule type" value="Genomic_DNA"/>
</dbReference>
<dbReference type="AlphaFoldDB" id="A0A645IIH8"/>
<sequence length="80" mass="9758">MYDFALFYEDRDLDYRPGFNGCSLCYVRRGIALHTRLRLDHLKIHEVWRLHQEGGAFEELYRSHIVFPEIEDRVLDLFFH</sequence>
<organism evidence="1">
    <name type="scientific">bioreactor metagenome</name>
    <dbReference type="NCBI Taxonomy" id="1076179"/>
    <lineage>
        <taxon>unclassified sequences</taxon>
        <taxon>metagenomes</taxon>
        <taxon>ecological metagenomes</taxon>
    </lineage>
</organism>
<proteinExistence type="predicted"/>
<evidence type="ECO:0000313" key="1">
    <source>
        <dbReference type="EMBL" id="MPN51095.1"/>
    </source>
</evidence>